<name>A0A6N7R2C2_9BACI</name>
<dbReference type="EMBL" id="WJEE01000020">
    <property type="protein sequence ID" value="MRI66759.1"/>
    <property type="molecule type" value="Genomic_DNA"/>
</dbReference>
<dbReference type="RefSeq" id="WP_153835428.1">
    <property type="nucleotide sequence ID" value="NZ_JBHUMW010000011.1"/>
</dbReference>
<evidence type="ECO:0000256" key="1">
    <source>
        <dbReference type="SAM" id="Phobius"/>
    </source>
</evidence>
<feature type="transmembrane region" description="Helical" evidence="1">
    <location>
        <begin position="67"/>
        <end position="92"/>
    </location>
</feature>
<gene>
    <name evidence="2" type="ORF">GH885_10495</name>
</gene>
<keyword evidence="1" id="KW-0812">Transmembrane</keyword>
<evidence type="ECO:0000313" key="3">
    <source>
        <dbReference type="Proteomes" id="UP000435187"/>
    </source>
</evidence>
<feature type="transmembrane region" description="Helical" evidence="1">
    <location>
        <begin position="12"/>
        <end position="28"/>
    </location>
</feature>
<dbReference type="AlphaFoldDB" id="A0A6N7R2C2"/>
<keyword evidence="1" id="KW-0472">Membrane</keyword>
<organism evidence="2 3">
    <name type="scientific">Gracilibacillus thailandensis</name>
    <dbReference type="NCBI Taxonomy" id="563735"/>
    <lineage>
        <taxon>Bacteria</taxon>
        <taxon>Bacillati</taxon>
        <taxon>Bacillota</taxon>
        <taxon>Bacilli</taxon>
        <taxon>Bacillales</taxon>
        <taxon>Bacillaceae</taxon>
        <taxon>Gracilibacillus</taxon>
    </lineage>
</organism>
<comment type="caution">
    <text evidence="2">The sequence shown here is derived from an EMBL/GenBank/DDBJ whole genome shotgun (WGS) entry which is preliminary data.</text>
</comment>
<dbReference type="Proteomes" id="UP000435187">
    <property type="component" value="Unassembled WGS sequence"/>
</dbReference>
<accession>A0A6N7R2C2</accession>
<evidence type="ECO:0000313" key="2">
    <source>
        <dbReference type="EMBL" id="MRI66759.1"/>
    </source>
</evidence>
<feature type="transmembrane region" description="Helical" evidence="1">
    <location>
        <begin position="104"/>
        <end position="127"/>
    </location>
</feature>
<feature type="transmembrane region" description="Helical" evidence="1">
    <location>
        <begin position="40"/>
        <end position="60"/>
    </location>
</feature>
<keyword evidence="1" id="KW-1133">Transmembrane helix</keyword>
<reference evidence="2 3" key="1">
    <citation type="submission" date="2019-10" db="EMBL/GenBank/DDBJ databases">
        <title>Gracilibacillus salitolerans sp. nov., a moderate halophile isolated from a saline soil in northwest China.</title>
        <authorList>
            <person name="Gan L."/>
        </authorList>
    </citation>
    <scope>NUCLEOTIDE SEQUENCE [LARGE SCALE GENOMIC DNA]</scope>
    <source>
        <strain evidence="2 3">TP2-8</strain>
    </source>
</reference>
<keyword evidence="3" id="KW-1185">Reference proteome</keyword>
<sequence>MKKQNVQASLNWKLIFILSSIALIRPFLSMSGISEAIGKPFVSITATILITLIWIIVVVLQNEAQPLLTLTFVGIGYGILAIIISGIFSPILTGQLQGPLANPFAIVSVLITNAIWGAIAGAIATAFRKINK</sequence>
<protein>
    <submittedName>
        <fullName evidence="2">Uncharacterized protein</fullName>
    </submittedName>
</protein>
<proteinExistence type="predicted"/>